<dbReference type="AlphaFoldDB" id="A0A382D172"/>
<dbReference type="Pfam" id="PF09860">
    <property type="entry name" value="DUF2087"/>
    <property type="match status" value="1"/>
</dbReference>
<accession>A0A382D172</accession>
<dbReference type="InterPro" id="IPR018656">
    <property type="entry name" value="DUF2087"/>
</dbReference>
<gene>
    <name evidence="2" type="ORF">METZ01_LOCUS184648</name>
</gene>
<protein>
    <recommendedName>
        <fullName evidence="1">DUF2087 domain-containing protein</fullName>
    </recommendedName>
</protein>
<sequence>MGWWVDLDMSNLVNEFDEITRWPKKQSDKQFIIEFLSTKFEFGAKYSEKDVNVIINRFHLFNDMALLRRELISRKYLSRTDDGSEYWKIK</sequence>
<evidence type="ECO:0000313" key="2">
    <source>
        <dbReference type="EMBL" id="SVB31794.1"/>
    </source>
</evidence>
<proteinExistence type="predicted"/>
<feature type="domain" description="DUF2087" evidence="1">
    <location>
        <begin position="19"/>
        <end position="87"/>
    </location>
</feature>
<reference evidence="2" key="1">
    <citation type="submission" date="2018-05" db="EMBL/GenBank/DDBJ databases">
        <authorList>
            <person name="Lanie J.A."/>
            <person name="Ng W.-L."/>
            <person name="Kazmierczak K.M."/>
            <person name="Andrzejewski T.M."/>
            <person name="Davidsen T.M."/>
            <person name="Wayne K.J."/>
            <person name="Tettelin H."/>
            <person name="Glass J.I."/>
            <person name="Rusch D."/>
            <person name="Podicherti R."/>
            <person name="Tsui H.-C.T."/>
            <person name="Winkler M.E."/>
        </authorList>
    </citation>
    <scope>NUCLEOTIDE SEQUENCE</scope>
</reference>
<organism evidence="2">
    <name type="scientific">marine metagenome</name>
    <dbReference type="NCBI Taxonomy" id="408172"/>
    <lineage>
        <taxon>unclassified sequences</taxon>
        <taxon>metagenomes</taxon>
        <taxon>ecological metagenomes</taxon>
    </lineage>
</organism>
<dbReference type="EMBL" id="UINC01036988">
    <property type="protein sequence ID" value="SVB31794.1"/>
    <property type="molecule type" value="Genomic_DNA"/>
</dbReference>
<name>A0A382D172_9ZZZZ</name>
<evidence type="ECO:0000259" key="1">
    <source>
        <dbReference type="Pfam" id="PF09860"/>
    </source>
</evidence>